<dbReference type="PRINTS" id="PR00040">
    <property type="entry name" value="HTHMERR"/>
</dbReference>
<evidence type="ECO:0000313" key="4">
    <source>
        <dbReference type="Proteomes" id="UP000790580"/>
    </source>
</evidence>
<sequence length="254" mass="29578">MISIKEVTKQTGVTVRTLRHYHQIGLLIPAGKTDGGHRLYGESELKKLQEIQFLKSLGFTLKEIDTMLVDEDHDWFSRLQGQLKYIIREKEKLDQMEKLITGLMNEFALEGKVDIHHIQQLTHFSQQNKFKRKEFLQQQFTEGKEKINELLPNINSGDPDTLEWVALLAQIKKHMAKGVDAIEVQRIIRRILEKDQELFEGNDELSNAFWEVRKSQEKSQSAGLYPIEQEVLDFLEQATEFFLKNEARNIGGKK</sequence>
<organism evidence="3 4">
    <name type="scientific">Evansella alkalicola</name>
    <dbReference type="NCBI Taxonomy" id="745819"/>
    <lineage>
        <taxon>Bacteria</taxon>
        <taxon>Bacillati</taxon>
        <taxon>Bacillota</taxon>
        <taxon>Bacilli</taxon>
        <taxon>Bacillales</taxon>
        <taxon>Bacillaceae</taxon>
        <taxon>Evansella</taxon>
    </lineage>
</organism>
<keyword evidence="4" id="KW-1185">Reference proteome</keyword>
<dbReference type="InterPro" id="IPR009061">
    <property type="entry name" value="DNA-bd_dom_put_sf"/>
</dbReference>
<dbReference type="PANTHER" id="PTHR30204">
    <property type="entry name" value="REDOX-CYCLING DRUG-SENSING TRANSCRIPTIONAL ACTIVATOR SOXR"/>
    <property type="match status" value="1"/>
</dbReference>
<dbReference type="Pfam" id="PF13411">
    <property type="entry name" value="MerR_1"/>
    <property type="match status" value="1"/>
</dbReference>
<evidence type="ECO:0000313" key="3">
    <source>
        <dbReference type="EMBL" id="MBU9724280.1"/>
    </source>
</evidence>
<evidence type="ECO:0000259" key="2">
    <source>
        <dbReference type="PROSITE" id="PS50937"/>
    </source>
</evidence>
<evidence type="ECO:0000256" key="1">
    <source>
        <dbReference type="ARBA" id="ARBA00023125"/>
    </source>
</evidence>
<dbReference type="EMBL" id="JAHQCR010000091">
    <property type="protein sequence ID" value="MBU9724280.1"/>
    <property type="molecule type" value="Genomic_DNA"/>
</dbReference>
<name>A0ABS6K0A8_9BACI</name>
<feature type="domain" description="HTH merR-type" evidence="2">
    <location>
        <begin position="1"/>
        <end position="70"/>
    </location>
</feature>
<reference evidence="3 4" key="1">
    <citation type="submission" date="2021-06" db="EMBL/GenBank/DDBJ databases">
        <title>Bacillus sp. RD4P76, an endophyte from a halophyte.</title>
        <authorList>
            <person name="Sun J.-Q."/>
        </authorList>
    </citation>
    <scope>NUCLEOTIDE SEQUENCE [LARGE SCALE GENOMIC DNA]</scope>
    <source>
        <strain evidence="3 4">JCM 17098</strain>
    </source>
</reference>
<dbReference type="PANTHER" id="PTHR30204:SF96">
    <property type="entry name" value="CHROMOSOME-ANCHORING PROTEIN RACA"/>
    <property type="match status" value="1"/>
</dbReference>
<proteinExistence type="predicted"/>
<dbReference type="Gene3D" id="1.10.1660.10">
    <property type="match status" value="1"/>
</dbReference>
<comment type="caution">
    <text evidence="3">The sequence shown here is derived from an EMBL/GenBank/DDBJ whole genome shotgun (WGS) entry which is preliminary data.</text>
</comment>
<dbReference type="CDD" id="cd01106">
    <property type="entry name" value="HTH_TipAL-Mta"/>
    <property type="match status" value="1"/>
</dbReference>
<protein>
    <submittedName>
        <fullName evidence="3">MerR family transcriptional regulator</fullName>
    </submittedName>
</protein>
<dbReference type="InterPro" id="IPR000551">
    <property type="entry name" value="MerR-type_HTH_dom"/>
</dbReference>
<dbReference type="SUPFAM" id="SSF46955">
    <property type="entry name" value="Putative DNA-binding domain"/>
    <property type="match status" value="1"/>
</dbReference>
<gene>
    <name evidence="3" type="ORF">KS407_22915</name>
</gene>
<dbReference type="PROSITE" id="PS50937">
    <property type="entry name" value="HTH_MERR_2"/>
    <property type="match status" value="1"/>
</dbReference>
<dbReference type="InterPro" id="IPR047057">
    <property type="entry name" value="MerR_fam"/>
</dbReference>
<keyword evidence="1" id="KW-0238">DNA-binding</keyword>
<accession>A0ABS6K0A8</accession>
<dbReference type="SMART" id="SM00422">
    <property type="entry name" value="HTH_MERR"/>
    <property type="match status" value="1"/>
</dbReference>
<dbReference type="Proteomes" id="UP000790580">
    <property type="component" value="Unassembled WGS sequence"/>
</dbReference>
<dbReference type="RefSeq" id="WP_088077140.1">
    <property type="nucleotide sequence ID" value="NZ_JAHQCR010000091.1"/>
</dbReference>